<protein>
    <submittedName>
        <fullName evidence="5">O-Glycosyl hydrolase</fullName>
    </submittedName>
</protein>
<dbReference type="InterPro" id="IPR036439">
    <property type="entry name" value="Dockerin_dom_sf"/>
</dbReference>
<dbReference type="InterPro" id="IPR039514">
    <property type="entry name" value="6GAL-like"/>
</dbReference>
<reference evidence="5 6" key="1">
    <citation type="submission" date="2016-10" db="EMBL/GenBank/DDBJ databases">
        <authorList>
            <person name="de Groot N.N."/>
        </authorList>
    </citation>
    <scope>NUCLEOTIDE SEQUENCE [LARGE SCALE GENOMIC DNA]</scope>
    <source>
        <strain evidence="5 6">YAD2003</strain>
    </source>
</reference>
<evidence type="ECO:0000313" key="5">
    <source>
        <dbReference type="EMBL" id="SEH40482.1"/>
    </source>
</evidence>
<dbReference type="PROSITE" id="PS51766">
    <property type="entry name" value="DOCKERIN"/>
    <property type="match status" value="1"/>
</dbReference>
<dbReference type="InterPro" id="IPR002105">
    <property type="entry name" value="Dockerin_1_rpt"/>
</dbReference>
<dbReference type="GO" id="GO:0000272">
    <property type="term" value="P:polysaccharide catabolic process"/>
    <property type="evidence" value="ECO:0007669"/>
    <property type="project" value="InterPro"/>
</dbReference>
<dbReference type="EMBL" id="FNWV01000001">
    <property type="protein sequence ID" value="SEH40482.1"/>
    <property type="molecule type" value="Genomic_DNA"/>
</dbReference>
<feature type="domain" description="Dockerin" evidence="4">
    <location>
        <begin position="805"/>
        <end position="865"/>
    </location>
</feature>
<keyword evidence="2" id="KW-0732">Signal</keyword>
<organism evidence="5 6">
    <name type="scientific">Ruminococcus flavefaciens</name>
    <dbReference type="NCBI Taxonomy" id="1265"/>
    <lineage>
        <taxon>Bacteria</taxon>
        <taxon>Bacillati</taxon>
        <taxon>Bacillota</taxon>
        <taxon>Clostridia</taxon>
        <taxon>Eubacteriales</taxon>
        <taxon>Oscillospiraceae</taxon>
        <taxon>Ruminococcus</taxon>
    </lineage>
</organism>
<dbReference type="Pfam" id="PF14587">
    <property type="entry name" value="Glyco_hydr_30_2"/>
    <property type="match status" value="1"/>
</dbReference>
<dbReference type="Pfam" id="PF00404">
    <property type="entry name" value="Dockerin_1"/>
    <property type="match status" value="1"/>
</dbReference>
<dbReference type="InterPro" id="IPR039743">
    <property type="entry name" value="6GAL/EXGAL"/>
</dbReference>
<accession>A0A1H6I2E6</accession>
<name>A0A1H6I2E6_RUMFL</name>
<dbReference type="RefSeq" id="WP_074714235.1">
    <property type="nucleotide sequence ID" value="NZ_FNWV01000001.1"/>
</dbReference>
<dbReference type="Proteomes" id="UP000183190">
    <property type="component" value="Unassembled WGS sequence"/>
</dbReference>
<dbReference type="GO" id="GO:0004553">
    <property type="term" value="F:hydrolase activity, hydrolyzing O-glycosyl compounds"/>
    <property type="evidence" value="ECO:0007669"/>
    <property type="project" value="InterPro"/>
</dbReference>
<dbReference type="InterPro" id="IPR008979">
    <property type="entry name" value="Galactose-bd-like_sf"/>
</dbReference>
<gene>
    <name evidence="5" type="ORF">SAMN02910265_00419</name>
</gene>
<feature type="domain" description="F5/8 type C" evidence="3">
    <location>
        <begin position="495"/>
        <end position="652"/>
    </location>
</feature>
<dbReference type="PANTHER" id="PTHR42767">
    <property type="entry name" value="ENDO-BETA-1,6-GALACTANASE"/>
    <property type="match status" value="1"/>
</dbReference>
<dbReference type="InterPro" id="IPR016134">
    <property type="entry name" value="Dockerin_dom"/>
</dbReference>
<dbReference type="SUPFAM" id="SSF51445">
    <property type="entry name" value="(Trans)glycosidases"/>
    <property type="match status" value="1"/>
</dbReference>
<dbReference type="InterPro" id="IPR000421">
    <property type="entry name" value="FA58C"/>
</dbReference>
<evidence type="ECO:0000259" key="3">
    <source>
        <dbReference type="PROSITE" id="PS50022"/>
    </source>
</evidence>
<dbReference type="SUPFAM" id="SSF49785">
    <property type="entry name" value="Galactose-binding domain-like"/>
    <property type="match status" value="2"/>
</dbReference>
<dbReference type="AlphaFoldDB" id="A0A1H6I2E6"/>
<evidence type="ECO:0000256" key="1">
    <source>
        <dbReference type="ARBA" id="ARBA00023295"/>
    </source>
</evidence>
<dbReference type="CDD" id="cd14256">
    <property type="entry name" value="Dockerin_I"/>
    <property type="match status" value="1"/>
</dbReference>
<dbReference type="PANTHER" id="PTHR42767:SF1">
    <property type="entry name" value="ENDO-BETA-1,6-GALACTANASE-LIKE DOMAIN-CONTAINING PROTEIN"/>
    <property type="match status" value="1"/>
</dbReference>
<keyword evidence="1" id="KW-0326">Glycosidase</keyword>
<dbReference type="Gene3D" id="2.60.120.260">
    <property type="entry name" value="Galactose-binding domain-like"/>
    <property type="match status" value="2"/>
</dbReference>
<dbReference type="Gene3D" id="1.10.1330.10">
    <property type="entry name" value="Dockerin domain"/>
    <property type="match status" value="1"/>
</dbReference>
<evidence type="ECO:0000259" key="4">
    <source>
        <dbReference type="PROSITE" id="PS51766"/>
    </source>
</evidence>
<evidence type="ECO:0000256" key="2">
    <source>
        <dbReference type="SAM" id="SignalP"/>
    </source>
</evidence>
<dbReference type="PROSITE" id="PS50022">
    <property type="entry name" value="FA58C_3"/>
    <property type="match status" value="1"/>
</dbReference>
<dbReference type="OrthoDB" id="9806701at2"/>
<keyword evidence="5" id="KW-0378">Hydrolase</keyword>
<proteinExistence type="predicted"/>
<dbReference type="InterPro" id="IPR013780">
    <property type="entry name" value="Glyco_hydro_b"/>
</dbReference>
<dbReference type="InterPro" id="IPR017853">
    <property type="entry name" value="GH"/>
</dbReference>
<dbReference type="Gene3D" id="3.20.20.80">
    <property type="entry name" value="Glycosidases"/>
    <property type="match status" value="1"/>
</dbReference>
<dbReference type="Pfam" id="PF00754">
    <property type="entry name" value="F5_F8_type_C"/>
    <property type="match status" value="2"/>
</dbReference>
<dbReference type="Gene3D" id="2.60.40.1180">
    <property type="entry name" value="Golgi alpha-mannosidase II"/>
    <property type="match status" value="1"/>
</dbReference>
<dbReference type="SUPFAM" id="SSF51011">
    <property type="entry name" value="Glycosyl hydrolase domain"/>
    <property type="match status" value="1"/>
</dbReference>
<feature type="chain" id="PRO_5010260176" evidence="2">
    <location>
        <begin position="27"/>
        <end position="865"/>
    </location>
</feature>
<dbReference type="SUPFAM" id="SSF63446">
    <property type="entry name" value="Type I dockerin domain"/>
    <property type="match status" value="1"/>
</dbReference>
<evidence type="ECO:0000313" key="6">
    <source>
        <dbReference type="Proteomes" id="UP000183190"/>
    </source>
</evidence>
<sequence length="865" mass="94565">MKLFKRIFSATAAAAVLSSMITVMPAAEVAAATVVTVSPYDVYDINGGKFEGWGTSLCWWANRVGYSDTLAQKAADTFFSPDGLGLNIARFNIGGGDDPSHTHITRTDSNMPGYTKYNNGNVTYDWTADSNQRNVLQRCIKAAGDDMIVEMFSNSPPYYMTNSGCSSGAKDSAKNNLRDDKYTDFAEYLAEVTAHYENEWGIHVQSITPMNEPYTNYWGAYSNKQEGCHFDQGKSMDTIYQELSKSLKKRGLNDIIISANDESVIDTAISSWNNMSAATRALIGRIDTHTYGGSKRAELKETAIKAGRNLWMSEVDGGSTAGTNAGEMGAGLWLADRITLDLNELNSSAWILWQVIDNHISSVGMNGNKDKGMVNTQGGYWGLAVADHDNNNIILTKKYYSMGQFSRYIRPGMTMLKSSNNCVTAFDKENNKLVIVATNDGSSDKQIVFDLSGFDTVGTKAQPIRTSNSESWKSLNTIDLKGNALEVTLAKQSVTTYIIEGVKGGAALTDQIAISSSMLSGSDSWNSDSSTSYAKAFDGSTATYFDGVSNGWVQADLGELYDITALGYAPRGGYEYRMTDGRFLASQDGTNWSEIYVVKDKPSSGMHYVTALSGDTTARYIRYEVPAGAPKNEYNKDSAYCANIAEIALFGVPHGQSSTRPKYDKLEPVSGTGSGSWKDTASVTFEKAYDGNMNTYFDGLEGGYVQLDLGKVCNIGTIAYCPRSGYEARMIGGFFSVSTDGINWKKVYTIENKPTFKMNYTDEFENLSARYIRYEVPTGAPTSPLNNDDVYLCNVAEIAVYGLTSTVVKGDVNNDASVNVADLVMLQKFLLGAEKEITADNADMNHDYTVDVFDLVLLRKLLISQ</sequence>
<feature type="signal peptide" evidence="2">
    <location>
        <begin position="1"/>
        <end position="26"/>
    </location>
</feature>